<evidence type="ECO:0000256" key="9">
    <source>
        <dbReference type="ARBA" id="ARBA00022989"/>
    </source>
</evidence>
<dbReference type="InterPro" id="IPR023298">
    <property type="entry name" value="ATPase_P-typ_TM_dom_sf"/>
</dbReference>
<feature type="region of interest" description="Disordered" evidence="11">
    <location>
        <begin position="1"/>
        <end position="78"/>
    </location>
</feature>
<keyword evidence="7" id="KW-0460">Magnesium</keyword>
<dbReference type="GO" id="GO:1902600">
    <property type="term" value="P:proton transmembrane transport"/>
    <property type="evidence" value="ECO:0007669"/>
    <property type="project" value="TreeGrafter"/>
</dbReference>
<dbReference type="AlphaFoldDB" id="A0A3R7JUY8"/>
<evidence type="ECO:0000256" key="5">
    <source>
        <dbReference type="ARBA" id="ARBA00022741"/>
    </source>
</evidence>
<feature type="transmembrane region" description="Helical" evidence="12">
    <location>
        <begin position="371"/>
        <end position="393"/>
    </location>
</feature>
<dbReference type="Pfam" id="PF00689">
    <property type="entry name" value="Cation_ATPase_C"/>
    <property type="match status" value="1"/>
</dbReference>
<dbReference type="Pfam" id="PF13246">
    <property type="entry name" value="Cation_ATPase"/>
    <property type="match status" value="1"/>
</dbReference>
<protein>
    <recommendedName>
        <fullName evidence="13">Cation-transporting P-type ATPase N-terminal domain-containing protein</fullName>
    </recommendedName>
</protein>
<evidence type="ECO:0000256" key="11">
    <source>
        <dbReference type="SAM" id="MobiDB-lite"/>
    </source>
</evidence>
<dbReference type="Gene3D" id="3.40.50.1000">
    <property type="entry name" value="HAD superfamily/HAD-like"/>
    <property type="match status" value="1"/>
</dbReference>
<dbReference type="SUPFAM" id="SSF81665">
    <property type="entry name" value="Calcium ATPase, transmembrane domain M"/>
    <property type="match status" value="1"/>
</dbReference>
<keyword evidence="8" id="KW-1278">Translocase</keyword>
<name>A0A3R7JUY8_9STRA</name>
<comment type="subcellular location">
    <subcellularLocation>
        <location evidence="1">Cell membrane</location>
        <topology evidence="1">Multi-pass membrane protein</topology>
    </subcellularLocation>
</comment>
<evidence type="ECO:0000256" key="4">
    <source>
        <dbReference type="ARBA" id="ARBA00022692"/>
    </source>
</evidence>
<evidence type="ECO:0000256" key="1">
    <source>
        <dbReference type="ARBA" id="ARBA00004651"/>
    </source>
</evidence>
<dbReference type="SFLD" id="SFLDG00002">
    <property type="entry name" value="C1.7:_P-type_atpase_like"/>
    <property type="match status" value="1"/>
</dbReference>
<dbReference type="Pfam" id="PF00690">
    <property type="entry name" value="Cation_ATPase_N"/>
    <property type="match status" value="1"/>
</dbReference>
<dbReference type="InterPro" id="IPR008250">
    <property type="entry name" value="ATPase_P-typ_transduc_dom_A_sf"/>
</dbReference>
<dbReference type="PANTHER" id="PTHR43294">
    <property type="entry name" value="SODIUM/POTASSIUM-TRANSPORTING ATPASE SUBUNIT ALPHA"/>
    <property type="match status" value="1"/>
</dbReference>
<feature type="transmembrane region" description="Helical" evidence="12">
    <location>
        <begin position="191"/>
        <end position="207"/>
    </location>
</feature>
<dbReference type="Proteomes" id="UP000285883">
    <property type="component" value="Unassembled WGS sequence"/>
</dbReference>
<dbReference type="GO" id="GO:0005524">
    <property type="term" value="F:ATP binding"/>
    <property type="evidence" value="ECO:0007669"/>
    <property type="project" value="UniProtKB-KW"/>
</dbReference>
<dbReference type="InterPro" id="IPR059000">
    <property type="entry name" value="ATPase_P-type_domA"/>
</dbReference>
<dbReference type="InterPro" id="IPR018303">
    <property type="entry name" value="ATPase_P-typ_P_site"/>
</dbReference>
<feature type="transmembrane region" description="Helical" evidence="12">
    <location>
        <begin position="935"/>
        <end position="963"/>
    </location>
</feature>
<proteinExistence type="predicted"/>
<evidence type="ECO:0000256" key="2">
    <source>
        <dbReference type="ARBA" id="ARBA00022475"/>
    </source>
</evidence>
<evidence type="ECO:0000256" key="3">
    <source>
        <dbReference type="ARBA" id="ARBA00022553"/>
    </source>
</evidence>
<dbReference type="GO" id="GO:1990573">
    <property type="term" value="P:potassium ion import across plasma membrane"/>
    <property type="evidence" value="ECO:0007669"/>
    <property type="project" value="TreeGrafter"/>
</dbReference>
<reference evidence="16 17" key="1">
    <citation type="submission" date="2018-07" db="EMBL/GenBank/DDBJ databases">
        <title>Genome sequencing of oomycete isolates from Chile give support for New Zealand origin for Phytophthora kernoviae and make available the first Nothophytophthora sp. genome.</title>
        <authorList>
            <person name="Studholme D.J."/>
            <person name="Sanfuentes E."/>
            <person name="Panda P."/>
            <person name="Hill R."/>
            <person name="Sambles C."/>
            <person name="Grant M."/>
            <person name="Williams N.M."/>
            <person name="Mcdougal R.L."/>
        </authorList>
    </citation>
    <scope>NUCLEOTIDE SEQUENCE [LARGE SCALE GENOMIC DNA]</scope>
    <source>
        <strain evidence="14">Chile2</strain>
        <strain evidence="15">Chile4</strain>
    </source>
</reference>
<feature type="transmembrane region" description="Helical" evidence="12">
    <location>
        <begin position="865"/>
        <end position="888"/>
    </location>
</feature>
<dbReference type="InterPro" id="IPR050510">
    <property type="entry name" value="Cation_transp_ATPase_P-type"/>
</dbReference>
<keyword evidence="5" id="KW-0547">Nucleotide-binding</keyword>
<dbReference type="InterPro" id="IPR004014">
    <property type="entry name" value="ATPase_P-typ_cation-transptr_N"/>
</dbReference>
<keyword evidence="16" id="KW-1185">Reference proteome</keyword>
<evidence type="ECO:0000313" key="14">
    <source>
        <dbReference type="EMBL" id="RLN20571.1"/>
    </source>
</evidence>
<dbReference type="InterPro" id="IPR001757">
    <property type="entry name" value="P_typ_ATPase"/>
</dbReference>
<dbReference type="EMBL" id="MAYM02001357">
    <property type="protein sequence ID" value="RLN20571.1"/>
    <property type="molecule type" value="Genomic_DNA"/>
</dbReference>
<dbReference type="InterPro" id="IPR036412">
    <property type="entry name" value="HAD-like_sf"/>
</dbReference>
<keyword evidence="4 12" id="KW-0812">Transmembrane</keyword>
<organism evidence="14 17">
    <name type="scientific">Phytophthora kernoviae</name>
    <dbReference type="NCBI Taxonomy" id="325452"/>
    <lineage>
        <taxon>Eukaryota</taxon>
        <taxon>Sar</taxon>
        <taxon>Stramenopiles</taxon>
        <taxon>Oomycota</taxon>
        <taxon>Peronosporomycetes</taxon>
        <taxon>Peronosporales</taxon>
        <taxon>Peronosporaceae</taxon>
        <taxon>Phytophthora</taxon>
    </lineage>
</organism>
<gene>
    <name evidence="14" type="ORF">BBI17_005667</name>
    <name evidence="15" type="ORF">BBO99_00005674</name>
</gene>
<dbReference type="GO" id="GO:0036376">
    <property type="term" value="P:sodium ion export across plasma membrane"/>
    <property type="evidence" value="ECO:0007669"/>
    <property type="project" value="TreeGrafter"/>
</dbReference>
<feature type="transmembrane region" description="Helical" evidence="12">
    <location>
        <begin position="1054"/>
        <end position="1073"/>
    </location>
</feature>
<dbReference type="FunFam" id="1.20.1110.10:FF:000104">
    <property type="entry name" value="E1-E2 ATPase family protein"/>
    <property type="match status" value="1"/>
</dbReference>
<sequence length="1226" mass="134590">MVDPPDLNGKNSCVDPSELRRPPRRPSAEDEAETWPSSSISYVAAHTPRASSNKEDFPTNGRTSSFYLNQDQENPVSEHRDRFLSDAERVVALDPQKTRESFIQVDHRDDQWAWHEKPVAIILEEFGVDDTRGLDAETASKRLSDHGPNSLEAEKKAPIYVIFLLQFTNVIIGLLMAAAVASIALQEFVEGLAIVAIVTLNAVIATIQEHNASNALEALQKMTSPQCVVLREGGRQLMIPSEQLVTGDIVVLTTGDIVPADIRLITSSDFKVNEMILTGESEDVLKKFDADMSRSEKLTADNMVFASTSVATGNAMGVVVETGMSTRVGSIATLLKGGSSVDGAKRPNCWRRFLDKYYPKMTPLQQSLHHLGVVMGMVVLAICVIVFVVGMVRDNADPKNPDRPVWLNMVMVAVSLAVSAVPEGLPMVVTICLSTGTADMVKKHVLVRKLAAVESLGASSVICTDKTGTLTEGKMTAVKMWSDSAVYDVTGTGFTPTGDILCNGVSQTKSSIPVRTTLLSAVLCSNTSLQQEESDSGVPVWVPMGNSSEAPLVVAAAKAGIWREEVMKTFPRVAEVPFSSTRKMMITVNKLPVGDTRFDLLQLPSKTQHVANVKGAPNYIVKNCAQVLRTDGSVTSMHEKDQQHILEAVDTLSSQALRVLAVAIRPLENMPFSADEDDVEARFEALCAPLIFVGLVASIDPPREGVKDAIHKARQASIRTVMITGDYLKTAIAIAKDIDLLPEDTVPEEQAVDCTVLRPRQDAYLPDADMDEITSRVSVFARAKPEDKIEIVKSLQRQGHVAAMTGDGVNDAPALKEADIGVAMGIAGTAVAKGASDMILTDDNFCSIVSAVEKGREIYANIQRFVCFLLSTNFGEITVIFTAIAVGMPNPLEPLQILVLNLFADGMAAVALSLEKGDGTVMSERPRPRSEHIIFGRLWVIVLSNAFLIASGALIVFTCGLYWNFENILLNDITAGIDSDSGEEAYRNVVCSRWKGLGNEWQTYTNCGARHLNGTYLFDESIRSLSFYESDALLCYGGDYDCVSEGTSRSQTMAFVYITTMEMLRAYTARSFTKSVFKDMFSNKWMQMAAVGSLALTLSVTKIPVVKDDLFGFSDIEWYEWLFSMMFALVMVAFGETLKFVYRRRDRKREKKMAAEGGYADMVAEIRNLRHHIEHLEGKWESEMKQLRIRVHEEHIVSHSPDGQSTLTSSSSKVLVRMKKMQERCK</sequence>
<feature type="compositionally biased region" description="Polar residues" evidence="11">
    <location>
        <begin position="60"/>
        <end position="75"/>
    </location>
</feature>
<dbReference type="GO" id="GO:0030007">
    <property type="term" value="P:intracellular potassium ion homeostasis"/>
    <property type="evidence" value="ECO:0007669"/>
    <property type="project" value="TreeGrafter"/>
</dbReference>
<feature type="domain" description="Cation-transporting P-type ATPase N-terminal" evidence="13">
    <location>
        <begin position="113"/>
        <end position="187"/>
    </location>
</feature>
<evidence type="ECO:0000313" key="16">
    <source>
        <dbReference type="Proteomes" id="UP000285624"/>
    </source>
</evidence>
<dbReference type="InterPro" id="IPR006068">
    <property type="entry name" value="ATPase_P-typ_cation-transptr_C"/>
</dbReference>
<keyword evidence="9 12" id="KW-1133">Transmembrane helix</keyword>
<comment type="caution">
    <text evidence="14">The sequence shown here is derived from an EMBL/GenBank/DDBJ whole genome shotgun (WGS) entry which is preliminary data.</text>
</comment>
<feature type="transmembrane region" description="Helical" evidence="12">
    <location>
        <begin position="1085"/>
        <end position="1106"/>
    </location>
</feature>
<dbReference type="SUPFAM" id="SSF81653">
    <property type="entry name" value="Calcium ATPase, transduction domain A"/>
    <property type="match status" value="1"/>
</dbReference>
<dbReference type="STRING" id="325452.A0A3R7JUY8"/>
<dbReference type="PROSITE" id="PS00154">
    <property type="entry name" value="ATPASE_E1_E2"/>
    <property type="match status" value="1"/>
</dbReference>
<dbReference type="GO" id="GO:0006883">
    <property type="term" value="P:intracellular sodium ion homeostasis"/>
    <property type="evidence" value="ECO:0007669"/>
    <property type="project" value="TreeGrafter"/>
</dbReference>
<feature type="transmembrane region" description="Helical" evidence="12">
    <location>
        <begin position="159"/>
        <end position="185"/>
    </location>
</feature>
<evidence type="ECO:0000256" key="8">
    <source>
        <dbReference type="ARBA" id="ARBA00022967"/>
    </source>
</evidence>
<evidence type="ECO:0000256" key="10">
    <source>
        <dbReference type="ARBA" id="ARBA00023136"/>
    </source>
</evidence>
<dbReference type="FunFam" id="3.40.50.1000:FF:000028">
    <property type="entry name" value="Calcium-transporting P-type ATPase, putative"/>
    <property type="match status" value="1"/>
</dbReference>
<dbReference type="GO" id="GO:0005391">
    <property type="term" value="F:P-type sodium:potassium-exchanging transporter activity"/>
    <property type="evidence" value="ECO:0007669"/>
    <property type="project" value="TreeGrafter"/>
</dbReference>
<dbReference type="InterPro" id="IPR044492">
    <property type="entry name" value="P_typ_ATPase_HD_dom"/>
</dbReference>
<dbReference type="Pfam" id="PF00122">
    <property type="entry name" value="E1-E2_ATPase"/>
    <property type="match status" value="1"/>
</dbReference>
<dbReference type="GO" id="GO:0005886">
    <property type="term" value="C:plasma membrane"/>
    <property type="evidence" value="ECO:0007669"/>
    <property type="project" value="UniProtKB-SubCell"/>
</dbReference>
<evidence type="ECO:0000313" key="15">
    <source>
        <dbReference type="EMBL" id="RLN78855.1"/>
    </source>
</evidence>
<dbReference type="Proteomes" id="UP000285624">
    <property type="component" value="Unassembled WGS sequence"/>
</dbReference>
<evidence type="ECO:0000256" key="7">
    <source>
        <dbReference type="ARBA" id="ARBA00022842"/>
    </source>
</evidence>
<accession>A0A3R7JUY8</accession>
<dbReference type="Gene3D" id="1.20.1110.10">
    <property type="entry name" value="Calcium-transporting ATPase, transmembrane domain"/>
    <property type="match status" value="2"/>
</dbReference>
<feature type="transmembrane region" description="Helical" evidence="12">
    <location>
        <begin position="894"/>
        <end position="914"/>
    </location>
</feature>
<evidence type="ECO:0000256" key="12">
    <source>
        <dbReference type="SAM" id="Phobius"/>
    </source>
</evidence>
<keyword evidence="6" id="KW-0067">ATP-binding</keyword>
<feature type="transmembrane region" description="Helical" evidence="12">
    <location>
        <begin position="405"/>
        <end position="433"/>
    </location>
</feature>
<dbReference type="EMBL" id="MBDN02000171">
    <property type="protein sequence ID" value="RLN78855.1"/>
    <property type="molecule type" value="Genomic_DNA"/>
</dbReference>
<evidence type="ECO:0000313" key="17">
    <source>
        <dbReference type="Proteomes" id="UP000285883"/>
    </source>
</evidence>
<evidence type="ECO:0000259" key="13">
    <source>
        <dbReference type="SMART" id="SM00831"/>
    </source>
</evidence>
<dbReference type="FunFam" id="2.70.150.10:FF:000160">
    <property type="entry name" value="Sarcoplasmic/endoplasmic reticulum calcium ATPase 1"/>
    <property type="match status" value="1"/>
</dbReference>
<dbReference type="PANTHER" id="PTHR43294:SF21">
    <property type="entry name" value="CATION TRANSPORTING ATPASE"/>
    <property type="match status" value="1"/>
</dbReference>
<keyword evidence="10 12" id="KW-0472">Membrane</keyword>
<evidence type="ECO:0000256" key="6">
    <source>
        <dbReference type="ARBA" id="ARBA00022840"/>
    </source>
</evidence>
<dbReference type="SMART" id="SM00831">
    <property type="entry name" value="Cation_ATPase_N"/>
    <property type="match status" value="1"/>
</dbReference>
<dbReference type="GO" id="GO:0016887">
    <property type="term" value="F:ATP hydrolysis activity"/>
    <property type="evidence" value="ECO:0007669"/>
    <property type="project" value="InterPro"/>
</dbReference>
<dbReference type="SFLD" id="SFLDF00027">
    <property type="entry name" value="p-type_atpase"/>
    <property type="match status" value="1"/>
</dbReference>
<dbReference type="SUPFAM" id="SSF81660">
    <property type="entry name" value="Metal cation-transporting ATPase, ATP-binding domain N"/>
    <property type="match status" value="1"/>
</dbReference>
<dbReference type="SFLD" id="SFLDS00003">
    <property type="entry name" value="Haloacid_Dehalogenase"/>
    <property type="match status" value="1"/>
</dbReference>
<keyword evidence="3" id="KW-0597">Phosphoprotein</keyword>
<dbReference type="Gene3D" id="3.40.1110.10">
    <property type="entry name" value="Calcium-transporting ATPase, cytoplasmic domain N"/>
    <property type="match status" value="1"/>
</dbReference>
<dbReference type="InterPro" id="IPR023214">
    <property type="entry name" value="HAD_sf"/>
</dbReference>
<keyword evidence="2" id="KW-1003">Cell membrane</keyword>
<feature type="transmembrane region" description="Helical" evidence="12">
    <location>
        <begin position="1118"/>
        <end position="1142"/>
    </location>
</feature>
<dbReference type="SUPFAM" id="SSF56784">
    <property type="entry name" value="HAD-like"/>
    <property type="match status" value="1"/>
</dbReference>
<dbReference type="FunFam" id="3.40.1110.10:FF:000088">
    <property type="entry name" value="Potassium/sodium efflux P-type ATPase, fungal-type"/>
    <property type="match status" value="1"/>
</dbReference>
<dbReference type="Gene3D" id="2.70.150.10">
    <property type="entry name" value="Calcium-transporting ATPase, cytoplasmic transduction domain A"/>
    <property type="match status" value="1"/>
</dbReference>
<dbReference type="NCBIfam" id="TIGR01494">
    <property type="entry name" value="ATPase_P-type"/>
    <property type="match status" value="3"/>
</dbReference>
<dbReference type="PRINTS" id="PR00119">
    <property type="entry name" value="CATATPASE"/>
</dbReference>
<dbReference type="InterPro" id="IPR023299">
    <property type="entry name" value="ATPase_P-typ_cyto_dom_N"/>
</dbReference>